<dbReference type="RefSeq" id="WP_130161716.1">
    <property type="nucleotide sequence ID" value="NZ_SGIM01000004.1"/>
</dbReference>
<dbReference type="EMBL" id="SGIM01000004">
    <property type="protein sequence ID" value="RZF53644.1"/>
    <property type="molecule type" value="Genomic_DNA"/>
</dbReference>
<proteinExistence type="predicted"/>
<gene>
    <name evidence="1" type="ORF">EXE30_06625</name>
</gene>
<reference evidence="1 2" key="1">
    <citation type="submission" date="2019-02" db="EMBL/GenBank/DDBJ databases">
        <title>The draft genome of Acinetobacter halotolerans strain JCM 31009.</title>
        <authorList>
            <person name="Qin J."/>
            <person name="Feng Y."/>
            <person name="Nemec A."/>
            <person name="Zong Z."/>
        </authorList>
    </citation>
    <scope>NUCLEOTIDE SEQUENCE [LARGE SCALE GENOMIC DNA]</scope>
    <source>
        <strain evidence="1 2">JCM 31009</strain>
    </source>
</reference>
<protein>
    <submittedName>
        <fullName evidence="1">Uncharacterized protein</fullName>
    </submittedName>
</protein>
<sequence length="143" mass="16660">MSISSGLYVKIVSNDNSPMEILELIYQAGWNFNDHGLKAYLPIHDNDDFNWNFDAISDEELLLILNHKNSLREMLGVVLTWRDSNIGGEFLLDFEGGITVSLSINRQILLENITNVNWYLERIIPFIKLGDFEIENIRFEEYF</sequence>
<dbReference type="AlphaFoldDB" id="A0A4Q6XJ71"/>
<organism evidence="1 2">
    <name type="scientific">Acinetobacter halotolerans</name>
    <dbReference type="NCBI Taxonomy" id="1752076"/>
    <lineage>
        <taxon>Bacteria</taxon>
        <taxon>Pseudomonadati</taxon>
        <taxon>Pseudomonadota</taxon>
        <taxon>Gammaproteobacteria</taxon>
        <taxon>Moraxellales</taxon>
        <taxon>Moraxellaceae</taxon>
        <taxon>Acinetobacter</taxon>
    </lineage>
</organism>
<comment type="caution">
    <text evidence="1">The sequence shown here is derived from an EMBL/GenBank/DDBJ whole genome shotgun (WGS) entry which is preliminary data.</text>
</comment>
<accession>A0A4Q6XJ71</accession>
<dbReference type="Proteomes" id="UP000292110">
    <property type="component" value="Unassembled WGS sequence"/>
</dbReference>
<evidence type="ECO:0000313" key="2">
    <source>
        <dbReference type="Proteomes" id="UP000292110"/>
    </source>
</evidence>
<name>A0A4Q6XJ71_9GAMM</name>
<evidence type="ECO:0000313" key="1">
    <source>
        <dbReference type="EMBL" id="RZF53644.1"/>
    </source>
</evidence>
<keyword evidence="2" id="KW-1185">Reference proteome</keyword>